<dbReference type="GO" id="GO:0008781">
    <property type="term" value="F:N-acylneuraminate cytidylyltransferase activity"/>
    <property type="evidence" value="ECO:0007669"/>
    <property type="project" value="TreeGrafter"/>
</dbReference>
<dbReference type="InterPro" id="IPR036412">
    <property type="entry name" value="HAD-like_sf"/>
</dbReference>
<dbReference type="GO" id="GO:0046872">
    <property type="term" value="F:metal ion binding"/>
    <property type="evidence" value="ECO:0007669"/>
    <property type="project" value="UniProtKB-KW"/>
</dbReference>
<evidence type="ECO:0000256" key="3">
    <source>
        <dbReference type="ARBA" id="ARBA00011881"/>
    </source>
</evidence>
<dbReference type="InterPro" id="IPR050793">
    <property type="entry name" value="CMP-NeuNAc_synthase"/>
</dbReference>
<dbReference type="SFLD" id="SFLDG01136">
    <property type="entry name" value="C1.6:_Phosphoserine_Phosphatas"/>
    <property type="match status" value="1"/>
</dbReference>
<comment type="similarity">
    <text evidence="2">Belongs to the KdsC family.</text>
</comment>
<dbReference type="Proteomes" id="UP000006233">
    <property type="component" value="Unassembled WGS sequence"/>
</dbReference>
<dbReference type="PANTHER" id="PTHR21485">
    <property type="entry name" value="HAD SUPERFAMILY MEMBERS CMAS AND KDSC"/>
    <property type="match status" value="1"/>
</dbReference>
<comment type="cofactor">
    <cofactor evidence="1 7">
        <name>Mg(2+)</name>
        <dbReference type="ChEBI" id="CHEBI:18420"/>
    </cofactor>
</comment>
<gene>
    <name evidence="8" type="ORF">GCWU000323_02183</name>
</gene>
<dbReference type="InterPro" id="IPR006549">
    <property type="entry name" value="HAD-SF_hydro_IIIA"/>
</dbReference>
<dbReference type="SFLD" id="SFLDG01138">
    <property type="entry name" value="C1.6.2:_Deoxy-d-mannose-octulo"/>
    <property type="match status" value="1"/>
</dbReference>
<dbReference type="NCBIfam" id="TIGR01670">
    <property type="entry name" value="KdsC-phosphatas"/>
    <property type="match status" value="1"/>
</dbReference>
<evidence type="ECO:0000313" key="8">
    <source>
        <dbReference type="EMBL" id="EEX73514.1"/>
    </source>
</evidence>
<comment type="caution">
    <text evidence="8">The sequence shown here is derived from an EMBL/GenBank/DDBJ whole genome shotgun (WGS) entry which is preliminary data.</text>
</comment>
<keyword evidence="6 7" id="KW-0460">Magnesium</keyword>
<dbReference type="PANTHER" id="PTHR21485:SF3">
    <property type="entry name" value="N-ACYLNEURAMINATE CYTIDYLYLTRANSFERASE"/>
    <property type="match status" value="1"/>
</dbReference>
<evidence type="ECO:0000313" key="9">
    <source>
        <dbReference type="Proteomes" id="UP000006233"/>
    </source>
</evidence>
<dbReference type="FunFam" id="3.40.50.1000:FF:000029">
    <property type="entry name" value="3-deoxy-D-manno-octulosonate 8-phosphate phosphatase KdsC"/>
    <property type="match status" value="1"/>
</dbReference>
<comment type="subunit">
    <text evidence="3">Homotetramer.</text>
</comment>
<proteinExistence type="inferred from homology"/>
<organism evidence="8 9">
    <name type="scientific">Leptotrichia hofstadii F0254</name>
    <dbReference type="NCBI Taxonomy" id="634994"/>
    <lineage>
        <taxon>Bacteria</taxon>
        <taxon>Fusobacteriati</taxon>
        <taxon>Fusobacteriota</taxon>
        <taxon>Fusobacteriia</taxon>
        <taxon>Fusobacteriales</taxon>
        <taxon>Leptotrichiaceae</taxon>
        <taxon>Leptotrichia</taxon>
    </lineage>
</organism>
<dbReference type="CDD" id="cd01630">
    <property type="entry name" value="HAD_KDO-like"/>
    <property type="match status" value="1"/>
</dbReference>
<dbReference type="SUPFAM" id="SSF56784">
    <property type="entry name" value="HAD-like"/>
    <property type="match status" value="1"/>
</dbReference>
<dbReference type="AlphaFoldDB" id="C9N027"/>
<sequence>MWYNNSKLYIKNGEKMIKLILLDVDGTLTDGGIYLGNSGEELKKFNVKDGYAIVNAQKLGIEFGIITGAKSELVSKRAERLKIKYLYQDISEKTVILDEIMQVTGLQKEEIAYMGDDLNDIKIMKKVGFSGTPLDGVNEAKIIADFVSTKNGGEGAVREFIETILKKYKLFQKFLINVK</sequence>
<dbReference type="STRING" id="634994.GCWU000323_02183"/>
<dbReference type="HOGENOM" id="CLU_106694_1_0_0"/>
<accession>C9N027</accession>
<dbReference type="InterPro" id="IPR010023">
    <property type="entry name" value="KdsC_fam"/>
</dbReference>
<dbReference type="PIRSF" id="PIRSF006118">
    <property type="entry name" value="KDO8-P_Ptase"/>
    <property type="match status" value="1"/>
</dbReference>
<reference evidence="8 9" key="1">
    <citation type="submission" date="2009-09" db="EMBL/GenBank/DDBJ databases">
        <authorList>
            <person name="Weinstock G."/>
            <person name="Sodergren E."/>
            <person name="Clifton S."/>
            <person name="Fulton L."/>
            <person name="Fulton B."/>
            <person name="Courtney L."/>
            <person name="Fronick C."/>
            <person name="Harrison M."/>
            <person name="Strong C."/>
            <person name="Farmer C."/>
            <person name="Delahaunty K."/>
            <person name="Markovic C."/>
            <person name="Hall O."/>
            <person name="Minx P."/>
            <person name="Tomlinson C."/>
            <person name="Mitreva M."/>
            <person name="Nelson J."/>
            <person name="Hou S."/>
            <person name="Wollam A."/>
            <person name="Pepin K.H."/>
            <person name="Johnson M."/>
            <person name="Bhonagiri V."/>
            <person name="Nash W.E."/>
            <person name="Warren W."/>
            <person name="Chinwalla A."/>
            <person name="Mardis E.R."/>
            <person name="Wilson R.K."/>
        </authorList>
    </citation>
    <scope>NUCLEOTIDE SEQUENCE [LARGE SCALE GENOMIC DNA]</scope>
    <source>
        <strain evidence="8 9">F0254</strain>
    </source>
</reference>
<evidence type="ECO:0000256" key="2">
    <source>
        <dbReference type="ARBA" id="ARBA00005893"/>
    </source>
</evidence>
<dbReference type="GO" id="GO:0016788">
    <property type="term" value="F:hydrolase activity, acting on ester bonds"/>
    <property type="evidence" value="ECO:0007669"/>
    <property type="project" value="InterPro"/>
</dbReference>
<dbReference type="eggNOG" id="COG1778">
    <property type="taxonomic scope" value="Bacteria"/>
</dbReference>
<name>C9N027_9FUSO</name>
<protein>
    <submittedName>
        <fullName evidence="8">3-deoxy-D-manno-octulosonate 8-phosphate phosphatase, YrbI family</fullName>
        <ecNumber evidence="8">3.1.3.-</ecNumber>
    </submittedName>
</protein>
<dbReference type="NCBIfam" id="TIGR01662">
    <property type="entry name" value="HAD-SF-IIIA"/>
    <property type="match status" value="1"/>
</dbReference>
<feature type="binding site" evidence="7">
    <location>
        <position position="25"/>
    </location>
    <ligand>
        <name>substrate</name>
    </ligand>
</feature>
<feature type="binding site" evidence="7">
    <location>
        <position position="23"/>
    </location>
    <ligand>
        <name>Mg(2+)</name>
        <dbReference type="ChEBI" id="CHEBI:18420"/>
    </ligand>
</feature>
<evidence type="ECO:0000256" key="4">
    <source>
        <dbReference type="ARBA" id="ARBA00022723"/>
    </source>
</evidence>
<evidence type="ECO:0000256" key="7">
    <source>
        <dbReference type="PIRSR" id="PIRSR006118-2"/>
    </source>
</evidence>
<evidence type="ECO:0000256" key="6">
    <source>
        <dbReference type="ARBA" id="ARBA00022842"/>
    </source>
</evidence>
<keyword evidence="5 8" id="KW-0378">Hydrolase</keyword>
<keyword evidence="4 7" id="KW-0479">Metal-binding</keyword>
<evidence type="ECO:0000256" key="1">
    <source>
        <dbReference type="ARBA" id="ARBA00001946"/>
    </source>
</evidence>
<dbReference type="InterPro" id="IPR023214">
    <property type="entry name" value="HAD_sf"/>
</dbReference>
<dbReference type="EMBL" id="ACVB02000026">
    <property type="protein sequence ID" value="EEX73514.1"/>
    <property type="molecule type" value="Genomic_DNA"/>
</dbReference>
<feature type="binding site" evidence="7">
    <location>
        <position position="116"/>
    </location>
    <ligand>
        <name>Mg(2+)</name>
        <dbReference type="ChEBI" id="CHEBI:18420"/>
    </ligand>
</feature>
<dbReference type="SFLD" id="SFLDS00003">
    <property type="entry name" value="Haloacid_Dehalogenase"/>
    <property type="match status" value="1"/>
</dbReference>
<dbReference type="Gene3D" id="3.40.50.1000">
    <property type="entry name" value="HAD superfamily/HAD-like"/>
    <property type="match status" value="1"/>
</dbReference>
<dbReference type="EC" id="3.1.3.-" evidence="8"/>
<evidence type="ECO:0000256" key="5">
    <source>
        <dbReference type="ARBA" id="ARBA00022801"/>
    </source>
</evidence>
<dbReference type="Pfam" id="PF08282">
    <property type="entry name" value="Hydrolase_3"/>
    <property type="match status" value="1"/>
</dbReference>